<dbReference type="RefSeq" id="WP_246146519.1">
    <property type="nucleotide sequence ID" value="NZ_CP036525.1"/>
</dbReference>
<dbReference type="EMBL" id="CP036525">
    <property type="protein sequence ID" value="QDT02639.1"/>
    <property type="molecule type" value="Genomic_DNA"/>
</dbReference>
<reference evidence="2 3" key="1">
    <citation type="submission" date="2019-02" db="EMBL/GenBank/DDBJ databases">
        <title>Deep-cultivation of Planctomycetes and their phenomic and genomic characterization uncovers novel biology.</title>
        <authorList>
            <person name="Wiegand S."/>
            <person name="Jogler M."/>
            <person name="Boedeker C."/>
            <person name="Pinto D."/>
            <person name="Vollmers J."/>
            <person name="Rivas-Marin E."/>
            <person name="Kohn T."/>
            <person name="Peeters S.H."/>
            <person name="Heuer A."/>
            <person name="Rast P."/>
            <person name="Oberbeckmann S."/>
            <person name="Bunk B."/>
            <person name="Jeske O."/>
            <person name="Meyerdierks A."/>
            <person name="Storesund J.E."/>
            <person name="Kallscheuer N."/>
            <person name="Luecker S."/>
            <person name="Lage O.M."/>
            <person name="Pohl T."/>
            <person name="Merkel B.J."/>
            <person name="Hornburger P."/>
            <person name="Mueller R.-W."/>
            <person name="Bruemmer F."/>
            <person name="Labrenz M."/>
            <person name="Spormann A.M."/>
            <person name="Op den Camp H."/>
            <person name="Overmann J."/>
            <person name="Amann R."/>
            <person name="Jetten M.S.M."/>
            <person name="Mascher T."/>
            <person name="Medema M.H."/>
            <person name="Devos D.P."/>
            <person name="Kaster A.-K."/>
            <person name="Ovreas L."/>
            <person name="Rohde M."/>
            <person name="Galperin M.Y."/>
            <person name="Jogler C."/>
        </authorList>
    </citation>
    <scope>NUCLEOTIDE SEQUENCE [LARGE SCALE GENOMIC DNA]</scope>
    <source>
        <strain evidence="2 3">K22_7</strain>
    </source>
</reference>
<evidence type="ECO:0000313" key="2">
    <source>
        <dbReference type="EMBL" id="QDT02639.1"/>
    </source>
</evidence>
<accession>A0A517N668</accession>
<feature type="region of interest" description="Disordered" evidence="1">
    <location>
        <begin position="1"/>
        <end position="57"/>
    </location>
</feature>
<evidence type="ECO:0000256" key="1">
    <source>
        <dbReference type="SAM" id="MobiDB-lite"/>
    </source>
</evidence>
<proteinExistence type="predicted"/>
<organism evidence="2 3">
    <name type="scientific">Rubripirellula lacrimiformis</name>
    <dbReference type="NCBI Taxonomy" id="1930273"/>
    <lineage>
        <taxon>Bacteria</taxon>
        <taxon>Pseudomonadati</taxon>
        <taxon>Planctomycetota</taxon>
        <taxon>Planctomycetia</taxon>
        <taxon>Pirellulales</taxon>
        <taxon>Pirellulaceae</taxon>
        <taxon>Rubripirellula</taxon>
    </lineage>
</organism>
<dbReference type="AlphaFoldDB" id="A0A517N668"/>
<name>A0A517N668_9BACT</name>
<keyword evidence="3" id="KW-1185">Reference proteome</keyword>
<protein>
    <submittedName>
        <fullName evidence="2">Uncharacterized protein</fullName>
    </submittedName>
</protein>
<sequence length="104" mass="11440">MSLQNLSSRDAESSFPFVVGAPSHESNAESTDGFVDRRSSSSNVSARSERRQFGSAHLGLSEQGRELALAIDQYKVEHHRRYLTCDEMLQVMTSLGYAKLGSDG</sequence>
<gene>
    <name evidence="2" type="ORF">K227x_10170</name>
</gene>
<dbReference type="KEGG" id="rlc:K227x_10170"/>
<dbReference type="Proteomes" id="UP000318538">
    <property type="component" value="Chromosome"/>
</dbReference>
<evidence type="ECO:0000313" key="3">
    <source>
        <dbReference type="Proteomes" id="UP000318538"/>
    </source>
</evidence>